<sequence length="76" mass="8595">MSKSLKSLTKPPQMTSTKWRSPRTPTTTKSDVITNDGTKAMKPKITTYNAEMISSSRENKIKEKKKKETNQPPTPK</sequence>
<gene>
    <name evidence="2" type="ORF">F8M41_009050</name>
</gene>
<feature type="compositionally biased region" description="Basic and acidic residues" evidence="1">
    <location>
        <begin position="57"/>
        <end position="69"/>
    </location>
</feature>
<keyword evidence="3" id="KW-1185">Reference proteome</keyword>
<accession>A0A8H3X5A6</accession>
<dbReference type="AlphaFoldDB" id="A0A8H3X5A6"/>
<comment type="caution">
    <text evidence="2">The sequence shown here is derived from an EMBL/GenBank/DDBJ whole genome shotgun (WGS) entry which is preliminary data.</text>
</comment>
<protein>
    <submittedName>
        <fullName evidence="2">Uncharacterized protein</fullName>
    </submittedName>
</protein>
<evidence type="ECO:0000313" key="3">
    <source>
        <dbReference type="Proteomes" id="UP000439903"/>
    </source>
</evidence>
<proteinExistence type="predicted"/>
<feature type="compositionally biased region" description="Polar residues" evidence="1">
    <location>
        <begin position="1"/>
        <end position="37"/>
    </location>
</feature>
<reference evidence="2 3" key="1">
    <citation type="journal article" date="2019" name="Environ. Microbiol.">
        <title>At the nexus of three kingdoms: the genome of the mycorrhizal fungus Gigaspora margarita provides insights into plant, endobacterial and fungal interactions.</title>
        <authorList>
            <person name="Venice F."/>
            <person name="Ghignone S."/>
            <person name="Salvioli di Fossalunga A."/>
            <person name="Amselem J."/>
            <person name="Novero M."/>
            <person name="Xianan X."/>
            <person name="Sedzielewska Toro K."/>
            <person name="Morin E."/>
            <person name="Lipzen A."/>
            <person name="Grigoriev I.V."/>
            <person name="Henrissat B."/>
            <person name="Martin F.M."/>
            <person name="Bonfante P."/>
        </authorList>
    </citation>
    <scope>NUCLEOTIDE SEQUENCE [LARGE SCALE GENOMIC DNA]</scope>
    <source>
        <strain evidence="2 3">BEG34</strain>
    </source>
</reference>
<feature type="compositionally biased region" description="Polar residues" evidence="1">
    <location>
        <begin position="46"/>
        <end position="56"/>
    </location>
</feature>
<name>A0A8H3X5A6_GIGMA</name>
<evidence type="ECO:0000313" key="2">
    <source>
        <dbReference type="EMBL" id="KAF0404357.1"/>
    </source>
</evidence>
<evidence type="ECO:0000256" key="1">
    <source>
        <dbReference type="SAM" id="MobiDB-lite"/>
    </source>
</evidence>
<feature type="region of interest" description="Disordered" evidence="1">
    <location>
        <begin position="1"/>
        <end position="76"/>
    </location>
</feature>
<dbReference type="Proteomes" id="UP000439903">
    <property type="component" value="Unassembled WGS sequence"/>
</dbReference>
<dbReference type="EMBL" id="WTPW01001969">
    <property type="protein sequence ID" value="KAF0404357.1"/>
    <property type="molecule type" value="Genomic_DNA"/>
</dbReference>
<organism evidence="2 3">
    <name type="scientific">Gigaspora margarita</name>
    <dbReference type="NCBI Taxonomy" id="4874"/>
    <lineage>
        <taxon>Eukaryota</taxon>
        <taxon>Fungi</taxon>
        <taxon>Fungi incertae sedis</taxon>
        <taxon>Mucoromycota</taxon>
        <taxon>Glomeromycotina</taxon>
        <taxon>Glomeromycetes</taxon>
        <taxon>Diversisporales</taxon>
        <taxon>Gigasporaceae</taxon>
        <taxon>Gigaspora</taxon>
    </lineage>
</organism>